<evidence type="ECO:0000313" key="1">
    <source>
        <dbReference type="EMBL" id="ANJ56383.1"/>
    </source>
</evidence>
<dbReference type="AlphaFoldDB" id="A0A191YUC0"/>
<organism evidence="1 2">
    <name type="scientific">Pseudomonas silesiensis</name>
    <dbReference type="NCBI Taxonomy" id="1853130"/>
    <lineage>
        <taxon>Bacteria</taxon>
        <taxon>Pseudomonadati</taxon>
        <taxon>Pseudomonadota</taxon>
        <taxon>Gammaproteobacteria</taxon>
        <taxon>Pseudomonadales</taxon>
        <taxon>Pseudomonadaceae</taxon>
        <taxon>Pseudomonas</taxon>
    </lineage>
</organism>
<evidence type="ECO:0000313" key="2">
    <source>
        <dbReference type="Proteomes" id="UP000078354"/>
    </source>
</evidence>
<name>A0A191YUC0_9PSED</name>
<accession>A0A191YUC0</accession>
<dbReference type="KEGG" id="psil:PMA3_15025"/>
<keyword evidence="2" id="KW-1185">Reference proteome</keyword>
<sequence length="61" mass="6958">MNVVLLIVDVEIFDEAEVNHEMVWRPMPRYKSVIQLAAKLDTKIRGSSGAYRKPGSQDNLQ</sequence>
<protein>
    <submittedName>
        <fullName evidence="1">Uncharacterized protein</fullName>
    </submittedName>
</protein>
<gene>
    <name evidence="1" type="ORF">PMA3_15025</name>
</gene>
<reference evidence="1 2" key="1">
    <citation type="journal article" date="2018" name="Syst. Appl. Microbiol.">
        <title>Pseudomonas silesiensis sp. nov. strain A3T isolated from a biological pesticide sewage treatment plant and analysis of the complete genome sequence.</title>
        <authorList>
            <person name="Kaminski M.A."/>
            <person name="Furmanczyk E.M."/>
            <person name="Sobczak A."/>
            <person name="Dziembowski A."/>
            <person name="Lipinski L."/>
        </authorList>
    </citation>
    <scope>NUCLEOTIDE SEQUENCE [LARGE SCALE GENOMIC DNA]</scope>
    <source>
        <strain evidence="1 2">A3</strain>
    </source>
</reference>
<proteinExistence type="predicted"/>
<dbReference type="STRING" id="1853130.PMA3_15025"/>
<dbReference type="Proteomes" id="UP000078354">
    <property type="component" value="Chromosome"/>
</dbReference>
<dbReference type="EMBL" id="CP014870">
    <property type="protein sequence ID" value="ANJ56383.1"/>
    <property type="molecule type" value="Genomic_DNA"/>
</dbReference>